<dbReference type="Gene3D" id="2.130.10.10">
    <property type="entry name" value="YVTN repeat-like/Quinoprotein amine dehydrogenase"/>
    <property type="match status" value="1"/>
</dbReference>
<evidence type="ECO:0000313" key="5">
    <source>
        <dbReference type="Proteomes" id="UP000824890"/>
    </source>
</evidence>
<organism evidence="4 5">
    <name type="scientific">Brassica napus</name>
    <name type="common">Rape</name>
    <dbReference type="NCBI Taxonomy" id="3708"/>
    <lineage>
        <taxon>Eukaryota</taxon>
        <taxon>Viridiplantae</taxon>
        <taxon>Streptophyta</taxon>
        <taxon>Embryophyta</taxon>
        <taxon>Tracheophyta</taxon>
        <taxon>Spermatophyta</taxon>
        <taxon>Magnoliopsida</taxon>
        <taxon>eudicotyledons</taxon>
        <taxon>Gunneridae</taxon>
        <taxon>Pentapetalae</taxon>
        <taxon>rosids</taxon>
        <taxon>malvids</taxon>
        <taxon>Brassicales</taxon>
        <taxon>Brassicaceae</taxon>
        <taxon>Brassiceae</taxon>
        <taxon>Brassica</taxon>
    </lineage>
</organism>
<comment type="caution">
    <text evidence="4">The sequence shown here is derived from an EMBL/GenBank/DDBJ whole genome shotgun (WGS) entry which is preliminary data.</text>
</comment>
<gene>
    <name evidence="4" type="ORF">HID58_069610</name>
</gene>
<evidence type="ECO:0000256" key="3">
    <source>
        <dbReference type="PROSITE-ProRule" id="PRU00221"/>
    </source>
</evidence>
<dbReference type="PROSITE" id="PS50294">
    <property type="entry name" value="WD_REPEATS_REGION"/>
    <property type="match status" value="1"/>
</dbReference>
<keyword evidence="1 3" id="KW-0853">WD repeat</keyword>
<dbReference type="PROSITE" id="PS50082">
    <property type="entry name" value="WD_REPEATS_2"/>
    <property type="match status" value="1"/>
</dbReference>
<sequence>MKSVEVDDEFFDSSDVLSVGQVEEEEFQVWSGEPVSVEERREQFLKKMGLLEEKPHSSICFKRINDDSDEVTSSSESSCGECCVREENYGSTNSMVTPEMSWTWHGQTQIICLWFLQLLLSASKDKTVRLWRVGCDECLHVFHHNNYVTCVQFNPVNKNIFISGSIDGKARIWGLSEQRVVAWTDARDSISAICYQHNGNGFVVGCITGDCRFYRISGDEVLTEEQIHIRGRNRITAVEFCPGSSEKVVVSSDDSKLRIFDRSKILQKFKASAKFGKQSSASFVSSAGKHILSVRRGHGVFLWDNDGFPAKKQATTSRSFEYFNSPGVSVAAAWSPTGNEVSRVSLEEDETRRALRQLQSSGRLSRSSRVTATWPEEKLTSSVGGAWRLVIVTASLDGVIRTFHNYGLPRNL</sequence>
<dbReference type="PANTHER" id="PTHR14221:SF31">
    <property type="entry name" value="TRANSDUCIN_WD40 REPEAT-LIKE SUPERFAMILY PROTEIN"/>
    <property type="match status" value="1"/>
</dbReference>
<feature type="repeat" description="WD" evidence="3">
    <location>
        <begin position="141"/>
        <end position="183"/>
    </location>
</feature>
<dbReference type="PANTHER" id="PTHR14221">
    <property type="entry name" value="WD REPEAT DOMAIN 44"/>
    <property type="match status" value="1"/>
</dbReference>
<dbReference type="InterPro" id="IPR040324">
    <property type="entry name" value="WDR44/Dgr2"/>
</dbReference>
<dbReference type="InterPro" id="IPR001680">
    <property type="entry name" value="WD40_rpt"/>
</dbReference>
<evidence type="ECO:0000313" key="4">
    <source>
        <dbReference type="EMBL" id="KAH0872248.1"/>
    </source>
</evidence>
<keyword evidence="5" id="KW-1185">Reference proteome</keyword>
<evidence type="ECO:0000256" key="2">
    <source>
        <dbReference type="ARBA" id="ARBA00022737"/>
    </source>
</evidence>
<dbReference type="SUPFAM" id="SSF50978">
    <property type="entry name" value="WD40 repeat-like"/>
    <property type="match status" value="1"/>
</dbReference>
<proteinExistence type="predicted"/>
<dbReference type="SMART" id="SM00320">
    <property type="entry name" value="WD40"/>
    <property type="match status" value="5"/>
</dbReference>
<dbReference type="InterPro" id="IPR015943">
    <property type="entry name" value="WD40/YVTN_repeat-like_dom_sf"/>
</dbReference>
<dbReference type="InterPro" id="IPR036322">
    <property type="entry name" value="WD40_repeat_dom_sf"/>
</dbReference>
<keyword evidence="2" id="KW-0677">Repeat</keyword>
<protein>
    <submittedName>
        <fullName evidence="4">Uncharacterized protein</fullName>
    </submittedName>
</protein>
<evidence type="ECO:0000256" key="1">
    <source>
        <dbReference type="ARBA" id="ARBA00022574"/>
    </source>
</evidence>
<dbReference type="EMBL" id="JAGKQM010000016">
    <property type="protein sequence ID" value="KAH0872248.1"/>
    <property type="molecule type" value="Genomic_DNA"/>
</dbReference>
<dbReference type="Pfam" id="PF00400">
    <property type="entry name" value="WD40"/>
    <property type="match status" value="2"/>
</dbReference>
<accession>A0ABQ7YWJ4</accession>
<dbReference type="Proteomes" id="UP000824890">
    <property type="component" value="Unassembled WGS sequence"/>
</dbReference>
<reference evidence="4 5" key="1">
    <citation type="submission" date="2021-05" db="EMBL/GenBank/DDBJ databases">
        <title>Genome Assembly of Synthetic Allotetraploid Brassica napus Reveals Homoeologous Exchanges between Subgenomes.</title>
        <authorList>
            <person name="Davis J.T."/>
        </authorList>
    </citation>
    <scope>NUCLEOTIDE SEQUENCE [LARGE SCALE GENOMIC DNA]</scope>
    <source>
        <strain evidence="5">cv. Da-Ae</strain>
        <tissue evidence="4">Seedling</tissue>
    </source>
</reference>
<name>A0ABQ7YWJ4_BRANA</name>